<name>A0ABU8RNH7_9ACTN</name>
<dbReference type="Gene3D" id="2.20.25.10">
    <property type="match status" value="1"/>
</dbReference>
<evidence type="ECO:0000313" key="2">
    <source>
        <dbReference type="EMBL" id="MEJ5946622.1"/>
    </source>
</evidence>
<comment type="caution">
    <text evidence="2">The sequence shown here is derived from an EMBL/GenBank/DDBJ whole genome shotgun (WGS) entry which is preliminary data.</text>
</comment>
<gene>
    <name evidence="2" type="ORF">WDZ17_15090</name>
</gene>
<reference evidence="2 3" key="1">
    <citation type="journal article" date="2017" name="Int. J. Syst. Evol. Microbiol.">
        <title>Pseudokineococcus basanitobsidens sp. nov., isolated from volcanic rock.</title>
        <authorList>
            <person name="Lee D.W."/>
            <person name="Park M.Y."/>
            <person name="Kim J.J."/>
            <person name="Kim B.S."/>
        </authorList>
    </citation>
    <scope>NUCLEOTIDE SEQUENCE [LARGE SCALE GENOMIC DNA]</scope>
    <source>
        <strain evidence="2 3">DSM 103726</strain>
    </source>
</reference>
<proteinExistence type="predicted"/>
<protein>
    <submittedName>
        <fullName evidence="2">Uncharacterized protein</fullName>
    </submittedName>
</protein>
<dbReference type="EMBL" id="JBBIAA010000027">
    <property type="protein sequence ID" value="MEJ5946622.1"/>
    <property type="molecule type" value="Genomic_DNA"/>
</dbReference>
<evidence type="ECO:0000313" key="3">
    <source>
        <dbReference type="Proteomes" id="UP001387100"/>
    </source>
</evidence>
<organism evidence="2 3">
    <name type="scientific">Pseudokineococcus basanitobsidens</name>
    <dbReference type="NCBI Taxonomy" id="1926649"/>
    <lineage>
        <taxon>Bacteria</taxon>
        <taxon>Bacillati</taxon>
        <taxon>Actinomycetota</taxon>
        <taxon>Actinomycetes</taxon>
        <taxon>Kineosporiales</taxon>
        <taxon>Kineosporiaceae</taxon>
        <taxon>Pseudokineococcus</taxon>
    </lineage>
</organism>
<dbReference type="Proteomes" id="UP001387100">
    <property type="component" value="Unassembled WGS sequence"/>
</dbReference>
<feature type="region of interest" description="Disordered" evidence="1">
    <location>
        <begin position="1"/>
        <end position="25"/>
    </location>
</feature>
<dbReference type="SUPFAM" id="SSF158997">
    <property type="entry name" value="Trm112p-like"/>
    <property type="match status" value="1"/>
</dbReference>
<sequence length="90" mass="9062">MSAARGGARGTSPGPAGTRPAEPPAWLREVLRCPATGGVLEDRRDEGGRLVGLLSAQADPPLLYPVVDGVPVLLVDEAVPQTPGAGARGA</sequence>
<accession>A0ABU8RNH7</accession>
<keyword evidence="3" id="KW-1185">Reference proteome</keyword>
<evidence type="ECO:0000256" key="1">
    <source>
        <dbReference type="SAM" id="MobiDB-lite"/>
    </source>
</evidence>
<dbReference type="RefSeq" id="WP_339576002.1">
    <property type="nucleotide sequence ID" value="NZ_JBBIAA010000027.1"/>
</dbReference>